<sequence>KVLSSSLVVQIRFSSIATYNCSELSFFQNPALGSSFRLKSSFLKPPGENHLLQVFSSTTSFP</sequence>
<reference evidence="1 2" key="1">
    <citation type="submission" date="2019-07" db="EMBL/GenBank/DDBJ databases">
        <authorList>
            <person name="Jastrzebski P J."/>
            <person name="Paukszto L."/>
            <person name="Jastrzebski P J."/>
        </authorList>
    </citation>
    <scope>NUCLEOTIDE SEQUENCE [LARGE SCALE GENOMIC DNA]</scope>
    <source>
        <strain evidence="1 2">WMS-il1</strain>
    </source>
</reference>
<protein>
    <submittedName>
        <fullName evidence="1">Uncharacterized protein</fullName>
    </submittedName>
</protein>
<accession>A0A564YAC8</accession>
<proteinExistence type="predicted"/>
<keyword evidence="2" id="KW-1185">Reference proteome</keyword>
<dbReference type="EMBL" id="CABIJS010000123">
    <property type="protein sequence ID" value="VUZ44200.1"/>
    <property type="molecule type" value="Genomic_DNA"/>
</dbReference>
<feature type="non-terminal residue" evidence="1">
    <location>
        <position position="1"/>
    </location>
</feature>
<gene>
    <name evidence="1" type="ORF">WMSIL1_LOCUS4657</name>
</gene>
<evidence type="ECO:0000313" key="1">
    <source>
        <dbReference type="EMBL" id="VUZ44200.1"/>
    </source>
</evidence>
<dbReference type="Proteomes" id="UP000321570">
    <property type="component" value="Unassembled WGS sequence"/>
</dbReference>
<name>A0A564YAC8_HYMDI</name>
<evidence type="ECO:0000313" key="2">
    <source>
        <dbReference type="Proteomes" id="UP000321570"/>
    </source>
</evidence>
<organism evidence="1 2">
    <name type="scientific">Hymenolepis diminuta</name>
    <name type="common">Rat tapeworm</name>
    <dbReference type="NCBI Taxonomy" id="6216"/>
    <lineage>
        <taxon>Eukaryota</taxon>
        <taxon>Metazoa</taxon>
        <taxon>Spiralia</taxon>
        <taxon>Lophotrochozoa</taxon>
        <taxon>Platyhelminthes</taxon>
        <taxon>Cestoda</taxon>
        <taxon>Eucestoda</taxon>
        <taxon>Cyclophyllidea</taxon>
        <taxon>Hymenolepididae</taxon>
        <taxon>Hymenolepis</taxon>
    </lineage>
</organism>
<dbReference type="AlphaFoldDB" id="A0A564YAC8"/>